<dbReference type="Pfam" id="PF05193">
    <property type="entry name" value="Peptidase_M16_C"/>
    <property type="match status" value="1"/>
</dbReference>
<protein>
    <submittedName>
        <fullName evidence="2">EF-P 5-aminopentanol modification-associated protein YfmF</fullName>
    </submittedName>
</protein>
<dbReference type="RefSeq" id="WP_378095956.1">
    <property type="nucleotide sequence ID" value="NZ_JBHSEP010000007.1"/>
</dbReference>
<gene>
    <name evidence="2" type="primary">yfmF</name>
    <name evidence="2" type="ORF">ACFO3S_12210</name>
</gene>
<reference evidence="3" key="1">
    <citation type="journal article" date="2019" name="Int. J. Syst. Evol. Microbiol.">
        <title>The Global Catalogue of Microorganisms (GCM) 10K type strain sequencing project: providing services to taxonomists for standard genome sequencing and annotation.</title>
        <authorList>
            <consortium name="The Broad Institute Genomics Platform"/>
            <consortium name="The Broad Institute Genome Sequencing Center for Infectious Disease"/>
            <person name="Wu L."/>
            <person name="Ma J."/>
        </authorList>
    </citation>
    <scope>NUCLEOTIDE SEQUENCE [LARGE SCALE GENOMIC DNA]</scope>
    <source>
        <strain evidence="3">CCUG 49571</strain>
    </source>
</reference>
<dbReference type="Gene3D" id="3.30.830.10">
    <property type="entry name" value="Metalloenzyme, LuxS/M16 peptidase-like"/>
    <property type="match status" value="2"/>
</dbReference>
<dbReference type="InterPro" id="IPR007863">
    <property type="entry name" value="Peptidase_M16_C"/>
</dbReference>
<dbReference type="PANTHER" id="PTHR11851">
    <property type="entry name" value="METALLOPROTEASE"/>
    <property type="match status" value="1"/>
</dbReference>
<dbReference type="InterPro" id="IPR050361">
    <property type="entry name" value="MPP/UQCRC_Complex"/>
</dbReference>
<organism evidence="2 3">
    <name type="scientific">Cohnella hongkongensis</name>
    <dbReference type="NCBI Taxonomy" id="178337"/>
    <lineage>
        <taxon>Bacteria</taxon>
        <taxon>Bacillati</taxon>
        <taxon>Bacillota</taxon>
        <taxon>Bacilli</taxon>
        <taxon>Bacillales</taxon>
        <taxon>Paenibacillaceae</taxon>
        <taxon>Cohnella</taxon>
    </lineage>
</organism>
<proteinExistence type="predicted"/>
<evidence type="ECO:0000313" key="2">
    <source>
        <dbReference type="EMBL" id="MFC4599005.1"/>
    </source>
</evidence>
<keyword evidence="3" id="KW-1185">Reference proteome</keyword>
<sequence length="426" mass="47882">MSEQFQRSQLGRLRLHVLPTKRFKTFALSLFAGVPLSEDRVTSVALTPFVLRRGTRSYPETISFRERLDDLYGAGFGFDLYKRGDHQIVQFRLDMINDRFVSSSQPLLGEALAFLGEVLTAPALEDGRFKSKFVEAEKTTVAKRIDAIINDKIRYAAERCVEEMCKDEPYRLLALGRKEQLGEYDAAKLYDAYQSWLKEASFDLYVSGDTTLEEVRALAEKSFRLPEGPPSSYAKPVLRAARPNVQTIVERLDVGQGKLNMGLRVGTTYGSDQYASLLVYNGILGGFPHSKLFVNVREKASLAYYASSRLDGHKGILTLQSGIEIANYEKAVQIIQEQLEAMKRGDFAEEDLRRTQAMIAGQLRELQDSAFERIAFDFSNVISGAERTGDSFIAEIKAVTPELVTQAAQDVALDTIYFLRDRKGED</sequence>
<dbReference type="Proteomes" id="UP001596028">
    <property type="component" value="Unassembled WGS sequence"/>
</dbReference>
<dbReference type="EMBL" id="JBHSEP010000007">
    <property type="protein sequence ID" value="MFC4599005.1"/>
    <property type="molecule type" value="Genomic_DNA"/>
</dbReference>
<dbReference type="InterPro" id="IPR011249">
    <property type="entry name" value="Metalloenz_LuxS/M16"/>
</dbReference>
<comment type="caution">
    <text evidence="2">The sequence shown here is derived from an EMBL/GenBank/DDBJ whole genome shotgun (WGS) entry which is preliminary data.</text>
</comment>
<dbReference type="PANTHER" id="PTHR11851:SF186">
    <property type="entry name" value="INACTIVE METALLOPROTEASE YMFF-RELATED"/>
    <property type="match status" value="1"/>
</dbReference>
<dbReference type="SUPFAM" id="SSF63411">
    <property type="entry name" value="LuxS/MPP-like metallohydrolase"/>
    <property type="match status" value="2"/>
</dbReference>
<evidence type="ECO:0000259" key="1">
    <source>
        <dbReference type="Pfam" id="PF05193"/>
    </source>
</evidence>
<feature type="domain" description="Peptidase M16 C-terminal" evidence="1">
    <location>
        <begin position="186"/>
        <end position="357"/>
    </location>
</feature>
<dbReference type="NCBIfam" id="NF047422">
    <property type="entry name" value="YfmF_fam"/>
    <property type="match status" value="1"/>
</dbReference>
<accession>A0ABV9FDC9</accession>
<name>A0ABV9FDC9_9BACL</name>
<evidence type="ECO:0000313" key="3">
    <source>
        <dbReference type="Proteomes" id="UP001596028"/>
    </source>
</evidence>